<dbReference type="PANTHER" id="PTHR30547">
    <property type="entry name" value="UNCHARACTERIZED PROTEIN YHCG-RELATED"/>
    <property type="match status" value="1"/>
</dbReference>
<dbReference type="InterPro" id="IPR041527">
    <property type="entry name" value="YhcG_N"/>
</dbReference>
<gene>
    <name evidence="3" type="ORF">ACFFHK_03345</name>
</gene>
<sequence>MQEISHQENYQAWLQTIKSKVSTARQRAALAVNAELIMLYWTIGREILQQQNAQGWGSKVIERFGRDLREAFPEMKGFSTRNLKYMRAFAEFFPDEQIVQQTAAQLPWWHNVLIMTRIKDHSTQQFYIQKAIEEAWSRTTLEVQIKNQLYERQGKAVTNFQQRLPTVQAKLAQENLKDPYFFDFLGLEEAAQERDIETALIQHISQFLLELGKGFAFVGRQFRLEVAGDEFFIDLSFYHTRLKCYVVIELKATAFKPEDAGQLNFYLSTVDAQLKAADDNPTIGILLCRAKNQLVAEYALSGMDKPIGIAEYELVRTLPETLETKLPSVEELENELTLWEQGYNFAGENRE</sequence>
<dbReference type="Proteomes" id="UP001589767">
    <property type="component" value="Unassembled WGS sequence"/>
</dbReference>
<dbReference type="InterPro" id="IPR009362">
    <property type="entry name" value="YhcG_C"/>
</dbReference>
<dbReference type="Pfam" id="PF06250">
    <property type="entry name" value="YhcG_C"/>
    <property type="match status" value="1"/>
</dbReference>
<evidence type="ECO:0000313" key="4">
    <source>
        <dbReference type="Proteomes" id="UP001589767"/>
    </source>
</evidence>
<organism evidence="3 4">
    <name type="scientific">Gallibacterium trehalosifermentans</name>
    <dbReference type="NCBI Taxonomy" id="516935"/>
    <lineage>
        <taxon>Bacteria</taxon>
        <taxon>Pseudomonadati</taxon>
        <taxon>Pseudomonadota</taxon>
        <taxon>Gammaproteobacteria</taxon>
        <taxon>Pasteurellales</taxon>
        <taxon>Pasteurellaceae</taxon>
        <taxon>Gallibacterium</taxon>
    </lineage>
</organism>
<dbReference type="Pfam" id="PF17761">
    <property type="entry name" value="DUF1016_N"/>
    <property type="match status" value="1"/>
</dbReference>
<feature type="domain" description="YhcG N-terminal" evidence="2">
    <location>
        <begin position="17"/>
        <end position="152"/>
    </location>
</feature>
<dbReference type="PANTHER" id="PTHR30547:SF5">
    <property type="entry name" value="NUCLEASE YHCG-RELATED"/>
    <property type="match status" value="1"/>
</dbReference>
<dbReference type="Gene3D" id="3.40.1350.10">
    <property type="match status" value="1"/>
</dbReference>
<reference evidence="3 4" key="1">
    <citation type="submission" date="2024-09" db="EMBL/GenBank/DDBJ databases">
        <authorList>
            <person name="Sun Q."/>
            <person name="Mori K."/>
        </authorList>
    </citation>
    <scope>NUCLEOTIDE SEQUENCE [LARGE SCALE GENOMIC DNA]</scope>
    <source>
        <strain evidence="3 4">CCM 7539</strain>
    </source>
</reference>
<name>A0ABV6H143_9PAST</name>
<dbReference type="RefSeq" id="WP_382369357.1">
    <property type="nucleotide sequence ID" value="NZ_JBHLWB010000003.1"/>
</dbReference>
<proteinExistence type="predicted"/>
<evidence type="ECO:0000259" key="1">
    <source>
        <dbReference type="Pfam" id="PF06250"/>
    </source>
</evidence>
<keyword evidence="4" id="KW-1185">Reference proteome</keyword>
<feature type="domain" description="YhcG PDDEXK nuclease" evidence="1">
    <location>
        <begin position="174"/>
        <end position="327"/>
    </location>
</feature>
<dbReference type="InterPro" id="IPR011856">
    <property type="entry name" value="tRNA_endonuc-like_dom_sf"/>
</dbReference>
<comment type="caution">
    <text evidence="3">The sequence shown here is derived from an EMBL/GenBank/DDBJ whole genome shotgun (WGS) entry which is preliminary data.</text>
</comment>
<evidence type="ECO:0000313" key="3">
    <source>
        <dbReference type="EMBL" id="MFC0308742.1"/>
    </source>
</evidence>
<dbReference type="EMBL" id="JBHLWB010000003">
    <property type="protein sequence ID" value="MFC0308742.1"/>
    <property type="molecule type" value="Genomic_DNA"/>
</dbReference>
<dbReference type="InterPro" id="IPR053148">
    <property type="entry name" value="PD-DEXK-like_domain"/>
</dbReference>
<evidence type="ECO:0000259" key="2">
    <source>
        <dbReference type="Pfam" id="PF17761"/>
    </source>
</evidence>
<protein>
    <submittedName>
        <fullName evidence="3">YhcG family protein</fullName>
    </submittedName>
</protein>
<accession>A0ABV6H143</accession>